<dbReference type="SUPFAM" id="SSF53335">
    <property type="entry name" value="S-adenosyl-L-methionine-dependent methyltransferases"/>
    <property type="match status" value="1"/>
</dbReference>
<evidence type="ECO:0000313" key="2">
    <source>
        <dbReference type="Proteomes" id="UP001203761"/>
    </source>
</evidence>
<reference evidence="1" key="1">
    <citation type="submission" date="2022-02" db="EMBL/GenBank/DDBJ databases">
        <authorList>
            <person name="Lee M."/>
            <person name="Kim S.-J."/>
            <person name="Jung M.-Y."/>
        </authorList>
    </citation>
    <scope>NUCLEOTIDE SEQUENCE</scope>
    <source>
        <strain evidence="1">JHP9</strain>
    </source>
</reference>
<protein>
    <submittedName>
        <fullName evidence="1">Uncharacterized protein</fullName>
    </submittedName>
</protein>
<accession>A0ABT0QY07</accession>
<proteinExistence type="predicted"/>
<organism evidence="1 2">
    <name type="scientific">Brachybacterium equifaecis</name>
    <dbReference type="NCBI Taxonomy" id="2910770"/>
    <lineage>
        <taxon>Bacteria</taxon>
        <taxon>Bacillati</taxon>
        <taxon>Actinomycetota</taxon>
        <taxon>Actinomycetes</taxon>
        <taxon>Micrococcales</taxon>
        <taxon>Dermabacteraceae</taxon>
        <taxon>Brachybacterium</taxon>
    </lineage>
</organism>
<dbReference type="Proteomes" id="UP001203761">
    <property type="component" value="Unassembled WGS sequence"/>
</dbReference>
<comment type="caution">
    <text evidence="1">The sequence shown here is derived from an EMBL/GenBank/DDBJ whole genome shotgun (WGS) entry which is preliminary data.</text>
</comment>
<name>A0ABT0QY07_9MICO</name>
<dbReference type="Gene3D" id="3.40.50.150">
    <property type="entry name" value="Vaccinia Virus protein VP39"/>
    <property type="match status" value="1"/>
</dbReference>
<sequence>MSANVAMHIIGDAWPTVLADIARALRPGGRLAFESRNPAAELWREWAHPERERVTAIGRVRESLEITPPDADGALGMHVRSAFLDAGDPEPFDFSQPLQFRSAELLTAQLTDVGLVVERISSDWVGTPFSGSTGERLMVFEAVKRA</sequence>
<dbReference type="RefSeq" id="WP_249736658.1">
    <property type="nucleotide sequence ID" value="NZ_JAKNCJ010000001.1"/>
</dbReference>
<gene>
    <name evidence="1" type="ORF">Bequi_04040</name>
</gene>
<dbReference type="InterPro" id="IPR029063">
    <property type="entry name" value="SAM-dependent_MTases_sf"/>
</dbReference>
<dbReference type="EMBL" id="JAKNCJ010000001">
    <property type="protein sequence ID" value="MCL6422562.1"/>
    <property type="molecule type" value="Genomic_DNA"/>
</dbReference>
<keyword evidence="2" id="KW-1185">Reference proteome</keyword>
<evidence type="ECO:0000313" key="1">
    <source>
        <dbReference type="EMBL" id="MCL6422562.1"/>
    </source>
</evidence>